<dbReference type="InterPro" id="IPR008952">
    <property type="entry name" value="Tetraspanin_EC2_sf"/>
</dbReference>
<evidence type="ECO:0000256" key="13">
    <source>
        <dbReference type="SAM" id="MobiDB-lite"/>
    </source>
</evidence>
<dbReference type="Proteomes" id="UP000324091">
    <property type="component" value="Chromosome 18"/>
</dbReference>
<keyword evidence="3" id="KW-1003">Cell membrane</keyword>
<sequence>MRRFLTTRTFAFPWFRADGTPSESSPLIPKADPEAGDSEELGDVTTEPEQDGPNRGHYSNGSAYTKQVRPRVRYSLTDHFLKYFLFLSNLMFTILGLVVLGLGMWGLISKESFAQEKISSIGTDPMLVLVSLGVVLTTLCLLGSVGALRENCVLLKVFSAVVLVLLGAQVLVAILSYTTQDQIRGYLRSGMLTAMARYQDDLDLRFIVDEIQTNLQCCGADDYRDWEVNIYYNCSAPGVLACGVPATCCVDPLENGTVWNSQCGVGAQKLDEFTAQTVIFLGGCLGGISREKLQRDVKPKRAEPDHLQHIPFRLREIMKSKDRMKRGLLKPKKPQKVISTGEPCDVDIPVPHFKRRKRESERAYVRRMENETKHVLFLTKNQADRKPELDADNQEKPCGKSKSEKKKEYDSFKLQRLQQKKLDRQEARMEKQMFVDDVPFGEVVLAPPSLSSKPKKAQVKSQKDSGTLLLHSLLGHGVTSTNKPSMARQRMMEEERQRAVQAYRCLKKQRQEQHEARAANVKKLMDLH</sequence>
<comment type="caution">
    <text evidence="15">The sequence shown here is derived from an EMBL/GenBank/DDBJ whole genome shotgun (WGS) entry which is preliminary data.</text>
</comment>
<dbReference type="PRINTS" id="PR00259">
    <property type="entry name" value="TMFOUR"/>
</dbReference>
<keyword evidence="4 14" id="KW-0812">Transmembrane</keyword>
<organism evidence="15 16">
    <name type="scientific">Takifugu flavidus</name>
    <name type="common">sansaifugu</name>
    <dbReference type="NCBI Taxonomy" id="433684"/>
    <lineage>
        <taxon>Eukaryota</taxon>
        <taxon>Metazoa</taxon>
        <taxon>Chordata</taxon>
        <taxon>Craniata</taxon>
        <taxon>Vertebrata</taxon>
        <taxon>Euteleostomi</taxon>
        <taxon>Actinopterygii</taxon>
        <taxon>Neopterygii</taxon>
        <taxon>Teleostei</taxon>
        <taxon>Neoteleostei</taxon>
        <taxon>Acanthomorphata</taxon>
        <taxon>Eupercaria</taxon>
        <taxon>Tetraodontiformes</taxon>
        <taxon>Tetradontoidea</taxon>
        <taxon>Tetraodontidae</taxon>
        <taxon>Takifugu</taxon>
    </lineage>
</organism>
<evidence type="ECO:0000256" key="6">
    <source>
        <dbReference type="ARBA" id="ARBA00023136"/>
    </source>
</evidence>
<proteinExistence type="inferred from homology"/>
<evidence type="ECO:0000256" key="1">
    <source>
        <dbReference type="ARBA" id="ARBA00004651"/>
    </source>
</evidence>
<dbReference type="CDD" id="cd03167">
    <property type="entry name" value="oculospanin_like_LEL"/>
    <property type="match status" value="1"/>
</dbReference>
<feature type="region of interest" description="Disordered" evidence="13">
    <location>
        <begin position="20"/>
        <end position="62"/>
    </location>
</feature>
<evidence type="ECO:0000256" key="8">
    <source>
        <dbReference type="ARBA" id="ARBA00023180"/>
    </source>
</evidence>
<evidence type="ECO:0000256" key="7">
    <source>
        <dbReference type="ARBA" id="ARBA00023157"/>
    </source>
</evidence>
<gene>
    <name evidence="15" type="ORF">D4764_18G0008890</name>
</gene>
<dbReference type="FunFam" id="1.10.1450.10:FF:000033">
    <property type="entry name" value="Tetraspanin"/>
    <property type="match status" value="1"/>
</dbReference>
<keyword evidence="5 14" id="KW-1133">Transmembrane helix</keyword>
<feature type="transmembrane region" description="Helical" evidence="14">
    <location>
        <begin position="83"/>
        <end position="106"/>
    </location>
</feature>
<evidence type="ECO:0000256" key="11">
    <source>
        <dbReference type="ARBA" id="ARBA00073330"/>
    </source>
</evidence>
<evidence type="ECO:0000256" key="4">
    <source>
        <dbReference type="ARBA" id="ARBA00022692"/>
    </source>
</evidence>
<keyword evidence="8" id="KW-0325">Glycoprotein</keyword>
<comment type="similarity">
    <text evidence="2">Belongs to the tetraspanin (TM4SF) family.</text>
</comment>
<dbReference type="PANTHER" id="PTHR21838">
    <property type="entry name" value="COILED-COIL DOMAIN-CONTAINING PROTEIN 137"/>
    <property type="match status" value="1"/>
</dbReference>
<comment type="subunit">
    <text evidence="10">Interacts with ADAM10.</text>
</comment>
<feature type="transmembrane region" description="Helical" evidence="14">
    <location>
        <begin position="157"/>
        <end position="177"/>
    </location>
</feature>
<evidence type="ECO:0000256" key="12">
    <source>
        <dbReference type="ARBA" id="ARBA00083961"/>
    </source>
</evidence>
<dbReference type="SUPFAM" id="SSF48652">
    <property type="entry name" value="Tetraspanin"/>
    <property type="match status" value="1"/>
</dbReference>
<dbReference type="PANTHER" id="PTHR21838:SF2">
    <property type="entry name" value="COILED-COIL DOMAIN-CONTAINING PROTEIN 137"/>
    <property type="match status" value="1"/>
</dbReference>
<dbReference type="GO" id="GO:0005634">
    <property type="term" value="C:nucleus"/>
    <property type="evidence" value="ECO:0007669"/>
    <property type="project" value="TreeGrafter"/>
</dbReference>
<dbReference type="EMBL" id="RHFK02000010">
    <property type="protein sequence ID" value="TWW70083.1"/>
    <property type="molecule type" value="Genomic_DNA"/>
</dbReference>
<dbReference type="Pfam" id="PF00335">
    <property type="entry name" value="Tetraspanin"/>
    <property type="match status" value="1"/>
</dbReference>
<evidence type="ECO:0000256" key="5">
    <source>
        <dbReference type="ARBA" id="ARBA00022989"/>
    </source>
</evidence>
<protein>
    <recommendedName>
        <fullName evidence="11">Tetraspanin-10</fullName>
    </recommendedName>
    <alternativeName>
        <fullName evidence="12">Oculospanin</fullName>
    </alternativeName>
</protein>
<feature type="transmembrane region" description="Helical" evidence="14">
    <location>
        <begin position="126"/>
        <end position="145"/>
    </location>
</feature>
<evidence type="ECO:0000256" key="9">
    <source>
        <dbReference type="ARBA" id="ARBA00056995"/>
    </source>
</evidence>
<reference evidence="15 16" key="1">
    <citation type="submission" date="2019-04" db="EMBL/GenBank/DDBJ databases">
        <title>Chromosome genome assembly for Takifugu flavidus.</title>
        <authorList>
            <person name="Xiao S."/>
        </authorList>
    </citation>
    <scope>NUCLEOTIDE SEQUENCE [LARGE SCALE GENOMIC DNA]</scope>
    <source>
        <strain evidence="15">HTHZ2018</strain>
        <tissue evidence="15">Muscle</tissue>
    </source>
</reference>
<dbReference type="GO" id="GO:0005886">
    <property type="term" value="C:plasma membrane"/>
    <property type="evidence" value="ECO:0007669"/>
    <property type="project" value="UniProtKB-SubCell"/>
</dbReference>
<keyword evidence="6 14" id="KW-0472">Membrane</keyword>
<accession>A0A5C6NS05</accession>
<keyword evidence="16" id="KW-1185">Reference proteome</keyword>
<dbReference type="Gene3D" id="1.10.1450.10">
    <property type="entry name" value="Tetraspanin"/>
    <property type="match status" value="1"/>
</dbReference>
<dbReference type="GO" id="GO:0019899">
    <property type="term" value="F:enzyme binding"/>
    <property type="evidence" value="ECO:0007669"/>
    <property type="project" value="UniProtKB-ARBA"/>
</dbReference>
<dbReference type="AlphaFoldDB" id="A0A5C6NS05"/>
<comment type="subcellular location">
    <subcellularLocation>
        <location evidence="1">Cell membrane</location>
        <topology evidence="1">Multi-pass membrane protein</topology>
    </subcellularLocation>
</comment>
<feature type="compositionally biased region" description="Acidic residues" evidence="13">
    <location>
        <begin position="34"/>
        <end position="50"/>
    </location>
</feature>
<evidence type="ECO:0000256" key="2">
    <source>
        <dbReference type="ARBA" id="ARBA00006840"/>
    </source>
</evidence>
<evidence type="ECO:0000313" key="16">
    <source>
        <dbReference type="Proteomes" id="UP000324091"/>
    </source>
</evidence>
<keyword evidence="7" id="KW-1015">Disulfide bond</keyword>
<name>A0A5C6NS05_9TELE</name>
<evidence type="ECO:0000256" key="14">
    <source>
        <dbReference type="SAM" id="Phobius"/>
    </source>
</evidence>
<feature type="region of interest" description="Disordered" evidence="13">
    <location>
        <begin position="381"/>
        <end position="409"/>
    </location>
</feature>
<evidence type="ECO:0000256" key="10">
    <source>
        <dbReference type="ARBA" id="ARBA00065402"/>
    </source>
</evidence>
<evidence type="ECO:0000256" key="3">
    <source>
        <dbReference type="ARBA" id="ARBA00022475"/>
    </source>
</evidence>
<dbReference type="InterPro" id="IPR018499">
    <property type="entry name" value="Tetraspanin/Peripherin"/>
</dbReference>
<evidence type="ECO:0000313" key="15">
    <source>
        <dbReference type="EMBL" id="TWW70083.1"/>
    </source>
</evidence>
<dbReference type="InterPro" id="IPR026680">
    <property type="entry name" value="CCDC137"/>
</dbReference>
<feature type="compositionally biased region" description="Basic and acidic residues" evidence="13">
    <location>
        <begin position="382"/>
        <end position="409"/>
    </location>
</feature>
<comment type="function">
    <text evidence="9">Part of TspanC8 subgroup, composed of 6 members that interact with the transmembrane metalloprotease ADAM10. This interaction is required for ADAM10 exit from the endoplasmic reticulum and for enzymatic maturation and trafficking to the cell surface as well as substrate specificity. Different TspanC8/ADAM10 complexes have distinct substrates.</text>
</comment>